<protein>
    <recommendedName>
        <fullName evidence="3">Tetratricopeptide repeat protein</fullName>
    </recommendedName>
</protein>
<dbReference type="SUPFAM" id="SSF48452">
    <property type="entry name" value="TPR-like"/>
    <property type="match status" value="1"/>
</dbReference>
<dbReference type="RefSeq" id="WP_381082620.1">
    <property type="nucleotide sequence ID" value="NZ_JBHUDX010000038.1"/>
</dbReference>
<evidence type="ECO:0008006" key="3">
    <source>
        <dbReference type="Google" id="ProtNLM"/>
    </source>
</evidence>
<sequence length="231" mass="24696">MKLGDLTRSRSWYATARYAADDSGNRELRARVRAQAAMLPFYYGPLESAVSLSREARILSRGRPSVTAAFASAAEARALAKLGDGDGAESALRHAMAAFEQSGAAGGTANDAFAFPERRLLLYKSGTLTALGRTSQAGRAQEEALSLYPKKTGIDPALLHLEAALCLAQDRSLAEACQLAGATFLRIHPAHRTPIVEERARDIIEALPPGTQGTRAARELREILALPPGRT</sequence>
<dbReference type="Proteomes" id="UP001597261">
    <property type="component" value="Unassembled WGS sequence"/>
</dbReference>
<gene>
    <name evidence="1" type="ORF">ACFSL4_14895</name>
</gene>
<accession>A0ABW4IRS0</accession>
<evidence type="ECO:0000313" key="2">
    <source>
        <dbReference type="Proteomes" id="UP001597261"/>
    </source>
</evidence>
<keyword evidence="2" id="KW-1185">Reference proteome</keyword>
<organism evidence="1 2">
    <name type="scientific">Streptomyces caeni</name>
    <dbReference type="NCBI Taxonomy" id="2307231"/>
    <lineage>
        <taxon>Bacteria</taxon>
        <taxon>Bacillati</taxon>
        <taxon>Actinomycetota</taxon>
        <taxon>Actinomycetes</taxon>
        <taxon>Kitasatosporales</taxon>
        <taxon>Streptomycetaceae</taxon>
        <taxon>Streptomyces</taxon>
    </lineage>
</organism>
<evidence type="ECO:0000313" key="1">
    <source>
        <dbReference type="EMBL" id="MFD1659457.1"/>
    </source>
</evidence>
<dbReference type="EMBL" id="JBHUDX010000038">
    <property type="protein sequence ID" value="MFD1659457.1"/>
    <property type="molecule type" value="Genomic_DNA"/>
</dbReference>
<comment type="caution">
    <text evidence="1">The sequence shown here is derived from an EMBL/GenBank/DDBJ whole genome shotgun (WGS) entry which is preliminary data.</text>
</comment>
<reference evidence="2" key="1">
    <citation type="journal article" date="2019" name="Int. J. Syst. Evol. Microbiol.">
        <title>The Global Catalogue of Microorganisms (GCM) 10K type strain sequencing project: providing services to taxonomists for standard genome sequencing and annotation.</title>
        <authorList>
            <consortium name="The Broad Institute Genomics Platform"/>
            <consortium name="The Broad Institute Genome Sequencing Center for Infectious Disease"/>
            <person name="Wu L."/>
            <person name="Ma J."/>
        </authorList>
    </citation>
    <scope>NUCLEOTIDE SEQUENCE [LARGE SCALE GENOMIC DNA]</scope>
    <source>
        <strain evidence="2">CGMCC 1.12470</strain>
    </source>
</reference>
<dbReference type="Gene3D" id="1.25.40.10">
    <property type="entry name" value="Tetratricopeptide repeat domain"/>
    <property type="match status" value="1"/>
</dbReference>
<proteinExistence type="predicted"/>
<name>A0ABW4IRS0_9ACTN</name>
<dbReference type="InterPro" id="IPR011990">
    <property type="entry name" value="TPR-like_helical_dom_sf"/>
</dbReference>